<dbReference type="PROSITE" id="PS51257">
    <property type="entry name" value="PROKAR_LIPOPROTEIN"/>
    <property type="match status" value="1"/>
</dbReference>
<dbReference type="EMBL" id="JBHTCR010000016">
    <property type="protein sequence ID" value="MFC7348906.1"/>
    <property type="molecule type" value="Genomic_DNA"/>
</dbReference>
<evidence type="ECO:0000313" key="3">
    <source>
        <dbReference type="Proteomes" id="UP001596550"/>
    </source>
</evidence>
<evidence type="ECO:0000256" key="1">
    <source>
        <dbReference type="SAM" id="MobiDB-lite"/>
    </source>
</evidence>
<feature type="compositionally biased region" description="Basic and acidic residues" evidence="1">
    <location>
        <begin position="26"/>
        <end position="41"/>
    </location>
</feature>
<evidence type="ECO:0000313" key="2">
    <source>
        <dbReference type="EMBL" id="MFC7348906.1"/>
    </source>
</evidence>
<dbReference type="RefSeq" id="WP_378183524.1">
    <property type="nucleotide sequence ID" value="NZ_JBHTCR010000016.1"/>
</dbReference>
<gene>
    <name evidence="2" type="ORF">ACFQO9_19485</name>
</gene>
<sequence>MKKLGIGVVLALITLGSCADKKENREEFKAEHNKDSLRNHQGDSAAANSEATTPETDTPKSLKDTAASPTDYSSKETKPNTKVGGSR</sequence>
<comment type="caution">
    <text evidence="2">The sequence shown here is derived from an EMBL/GenBank/DDBJ whole genome shotgun (WGS) entry which is preliminary data.</text>
</comment>
<evidence type="ECO:0008006" key="4">
    <source>
        <dbReference type="Google" id="ProtNLM"/>
    </source>
</evidence>
<keyword evidence="3" id="KW-1185">Reference proteome</keyword>
<organism evidence="2 3">
    <name type="scientific">Chryseobacterium zhengzhouense</name>
    <dbReference type="NCBI Taxonomy" id="1636086"/>
    <lineage>
        <taxon>Bacteria</taxon>
        <taxon>Pseudomonadati</taxon>
        <taxon>Bacteroidota</taxon>
        <taxon>Flavobacteriia</taxon>
        <taxon>Flavobacteriales</taxon>
        <taxon>Weeksellaceae</taxon>
        <taxon>Chryseobacterium group</taxon>
        <taxon>Chryseobacterium</taxon>
    </lineage>
</organism>
<protein>
    <recommendedName>
        <fullName evidence="4">Lipoprotein</fullName>
    </recommendedName>
</protein>
<feature type="compositionally biased region" description="Polar residues" evidence="1">
    <location>
        <begin position="46"/>
        <end position="56"/>
    </location>
</feature>
<dbReference type="Proteomes" id="UP001596550">
    <property type="component" value="Unassembled WGS sequence"/>
</dbReference>
<accession>A0ABW2M7P5</accession>
<feature type="region of interest" description="Disordered" evidence="1">
    <location>
        <begin position="26"/>
        <end position="87"/>
    </location>
</feature>
<reference evidence="3" key="1">
    <citation type="journal article" date="2019" name="Int. J. Syst. Evol. Microbiol.">
        <title>The Global Catalogue of Microorganisms (GCM) 10K type strain sequencing project: providing services to taxonomists for standard genome sequencing and annotation.</title>
        <authorList>
            <consortium name="The Broad Institute Genomics Platform"/>
            <consortium name="The Broad Institute Genome Sequencing Center for Infectious Disease"/>
            <person name="Wu L."/>
            <person name="Ma J."/>
        </authorList>
    </citation>
    <scope>NUCLEOTIDE SEQUENCE [LARGE SCALE GENOMIC DNA]</scope>
    <source>
        <strain evidence="3">CCUG 54781</strain>
    </source>
</reference>
<name>A0ABW2M7P5_9FLAO</name>
<proteinExistence type="predicted"/>